<evidence type="ECO:0000256" key="1">
    <source>
        <dbReference type="SAM" id="MobiDB-lite"/>
    </source>
</evidence>
<feature type="compositionally biased region" description="Acidic residues" evidence="1">
    <location>
        <begin position="430"/>
        <end position="449"/>
    </location>
</feature>
<organism evidence="2 3">
    <name type="scientific">Pseudozyma flocculosa PF-1</name>
    <dbReference type="NCBI Taxonomy" id="1277687"/>
    <lineage>
        <taxon>Eukaryota</taxon>
        <taxon>Fungi</taxon>
        <taxon>Dikarya</taxon>
        <taxon>Basidiomycota</taxon>
        <taxon>Ustilaginomycotina</taxon>
        <taxon>Ustilaginomycetes</taxon>
        <taxon>Ustilaginales</taxon>
        <taxon>Ustilaginaceae</taxon>
        <taxon>Pseudozyma</taxon>
    </lineage>
</organism>
<dbReference type="InterPro" id="IPR001130">
    <property type="entry name" value="TatD-like"/>
</dbReference>
<dbReference type="GeneID" id="19319825"/>
<evidence type="ECO:0008006" key="4">
    <source>
        <dbReference type="Google" id="ProtNLM"/>
    </source>
</evidence>
<dbReference type="InterPro" id="IPR032466">
    <property type="entry name" value="Metal_Hydrolase"/>
</dbReference>
<dbReference type="RefSeq" id="XP_007881465.1">
    <property type="nucleotide sequence ID" value="XM_007883274.1"/>
</dbReference>
<dbReference type="EMBL" id="KE361643">
    <property type="protein sequence ID" value="EPQ26760.1"/>
    <property type="molecule type" value="Genomic_DNA"/>
</dbReference>
<dbReference type="Proteomes" id="UP000053664">
    <property type="component" value="Unassembled WGS sequence"/>
</dbReference>
<dbReference type="GO" id="GO:0016788">
    <property type="term" value="F:hydrolase activity, acting on ester bonds"/>
    <property type="evidence" value="ECO:0007669"/>
    <property type="project" value="InterPro"/>
</dbReference>
<dbReference type="HOGENOM" id="CLU_031506_3_2_1"/>
<name>A0A061H494_9BASI</name>
<gene>
    <name evidence="2" type="ORF">PFL1_05739</name>
</gene>
<dbReference type="eggNOG" id="KOG3020">
    <property type="taxonomic scope" value="Eukaryota"/>
</dbReference>
<accession>A0A061H494</accession>
<dbReference type="PANTHER" id="PTHR47345">
    <property type="entry name" value="CUT9-INTERACTING PROTEIN SCN1"/>
    <property type="match status" value="1"/>
</dbReference>
<dbReference type="SUPFAM" id="SSF51556">
    <property type="entry name" value="Metallo-dependent hydrolases"/>
    <property type="match status" value="1"/>
</dbReference>
<feature type="region of interest" description="Disordered" evidence="1">
    <location>
        <begin position="1"/>
        <end position="20"/>
    </location>
</feature>
<dbReference type="Pfam" id="PF01026">
    <property type="entry name" value="TatD_DNase"/>
    <property type="match status" value="1"/>
</dbReference>
<dbReference type="InterPro" id="IPR053044">
    <property type="entry name" value="Metallo-hydrolase/TatD-type"/>
</dbReference>
<dbReference type="OrthoDB" id="413993at2759"/>
<sequence length="449" mass="49282">MSNDGANGAADELPSPPPELVHLLVDTHAHPADDPCTYDSSLSAPAAADALKQRLQSCPMATVVAMSTSYRDQPIVQQLASSSLSSSSSSQSPSQDKLLPCFGLHPWFAHTVSLAESPPKDKRQHYLDLFAGQKSAEDEVDEILADLPDPTTLSDLLRRVRQGLESHPTAILGEVGIDRAFRIPRKRWSYDPFSGNATKNNTHTCCSKHADGPNGSLGDDDDDATATARTTKPKLTRLKTPLPHQLAIVRAQISLAVELGRNVSFHSVQASGATLDLMRELHLLHPGGFSLGMRDINVSFHSCTMDVNIVKTLQKTYPNAYIGFSSTINSIKDNHRDVIQTADAKRILVESDFHRVDGMAKRVWEATRIVGEVWAGWSDAELEQKRSDHAAAKQSGQDGETELDVAWRKAAQQLARNWRRFCRNGAVTRDDDDEDNDDDEDDGDDSDED</sequence>
<dbReference type="Gene3D" id="3.20.20.140">
    <property type="entry name" value="Metal-dependent hydrolases"/>
    <property type="match status" value="1"/>
</dbReference>
<reference evidence="2 3" key="1">
    <citation type="journal article" date="2013" name="Plant Cell">
        <title>The transition from a phytopathogenic smut ancestor to an anamorphic biocontrol agent deciphered by comparative whole-genome analysis.</title>
        <authorList>
            <person name="Lefebvre F."/>
            <person name="Joly D.L."/>
            <person name="Labbe C."/>
            <person name="Teichmann B."/>
            <person name="Linning R."/>
            <person name="Belzile F."/>
            <person name="Bakkeren G."/>
            <person name="Belanger R.R."/>
        </authorList>
    </citation>
    <scope>NUCLEOTIDE SEQUENCE [LARGE SCALE GENOMIC DNA]</scope>
    <source>
        <strain evidence="2 3">PF-1</strain>
    </source>
</reference>
<evidence type="ECO:0000313" key="3">
    <source>
        <dbReference type="Proteomes" id="UP000053664"/>
    </source>
</evidence>
<dbReference type="PANTHER" id="PTHR47345:SF1">
    <property type="entry name" value="CUT9-INTERACTING PROTEIN SCN1"/>
    <property type="match status" value="1"/>
</dbReference>
<evidence type="ECO:0000313" key="2">
    <source>
        <dbReference type="EMBL" id="EPQ26760.1"/>
    </source>
</evidence>
<protein>
    <recommendedName>
        <fullName evidence="4">TatD DNase</fullName>
    </recommendedName>
</protein>
<feature type="region of interest" description="Disordered" evidence="1">
    <location>
        <begin position="212"/>
        <end position="232"/>
    </location>
</feature>
<feature type="region of interest" description="Disordered" evidence="1">
    <location>
        <begin position="425"/>
        <end position="449"/>
    </location>
</feature>
<proteinExistence type="predicted"/>
<dbReference type="KEGG" id="pfp:PFL1_05739"/>
<dbReference type="AlphaFoldDB" id="A0A061H494"/>